<proteinExistence type="predicted"/>
<sequence length="118" mass="13073">MRCEKGPSPDGDSYWEFNAYGVCVVGCSDVEVIEAQTWRSPIRVKSMVIEFGVWRLIPTLIPTVILEVFPRDHSLLASFEIGSLRVLVSLVVSLLLRRLWNSSGSCDGSIVASVSWGE</sequence>
<keyword evidence="2" id="KW-1185">Reference proteome</keyword>
<reference evidence="1" key="1">
    <citation type="submission" date="2020-11" db="EMBL/GenBank/DDBJ databases">
        <authorList>
            <person name="Tran Van P."/>
        </authorList>
    </citation>
    <scope>NUCLEOTIDE SEQUENCE</scope>
</reference>
<dbReference type="EMBL" id="LR900663">
    <property type="protein sequence ID" value="CAD7246479.1"/>
    <property type="molecule type" value="Genomic_DNA"/>
</dbReference>
<name>A0A7R8XBG4_9CRUS</name>
<dbReference type="EMBL" id="CAJPEV010001146">
    <property type="protein sequence ID" value="CAG0891000.1"/>
    <property type="molecule type" value="Genomic_DNA"/>
</dbReference>
<evidence type="ECO:0000313" key="1">
    <source>
        <dbReference type="EMBL" id="CAD7246479.1"/>
    </source>
</evidence>
<dbReference type="Proteomes" id="UP000677054">
    <property type="component" value="Unassembled WGS sequence"/>
</dbReference>
<gene>
    <name evidence="1" type="ORF">DSTB1V02_LOCUS6329</name>
</gene>
<dbReference type="AlphaFoldDB" id="A0A7R8XBG4"/>
<organism evidence="1">
    <name type="scientific">Darwinula stevensoni</name>
    <dbReference type="NCBI Taxonomy" id="69355"/>
    <lineage>
        <taxon>Eukaryota</taxon>
        <taxon>Metazoa</taxon>
        <taxon>Ecdysozoa</taxon>
        <taxon>Arthropoda</taxon>
        <taxon>Crustacea</taxon>
        <taxon>Oligostraca</taxon>
        <taxon>Ostracoda</taxon>
        <taxon>Podocopa</taxon>
        <taxon>Podocopida</taxon>
        <taxon>Darwinulocopina</taxon>
        <taxon>Darwinuloidea</taxon>
        <taxon>Darwinulidae</taxon>
        <taxon>Darwinula</taxon>
    </lineage>
</organism>
<accession>A0A7R8XBG4</accession>
<protein>
    <submittedName>
        <fullName evidence="1">Uncharacterized protein</fullName>
    </submittedName>
</protein>
<evidence type="ECO:0000313" key="2">
    <source>
        <dbReference type="Proteomes" id="UP000677054"/>
    </source>
</evidence>